<feature type="transmembrane region" description="Helical" evidence="7">
    <location>
        <begin position="314"/>
        <end position="335"/>
    </location>
</feature>
<dbReference type="Proteomes" id="UP000614811">
    <property type="component" value="Unassembled WGS sequence"/>
</dbReference>
<evidence type="ECO:0000313" key="8">
    <source>
        <dbReference type="EMBL" id="GHA06920.1"/>
    </source>
</evidence>
<evidence type="ECO:0000256" key="4">
    <source>
        <dbReference type="ARBA" id="ARBA00022847"/>
    </source>
</evidence>
<gene>
    <name evidence="8" type="primary">mntH</name>
    <name evidence="8" type="ORF">GCM10008090_15760</name>
</gene>
<keyword evidence="6 7" id="KW-0472">Membrane</keyword>
<feature type="transmembrane region" description="Helical" evidence="7">
    <location>
        <begin position="82"/>
        <end position="100"/>
    </location>
</feature>
<dbReference type="PANTHER" id="PTHR11706:SF33">
    <property type="entry name" value="NATURAL RESISTANCE-ASSOCIATED MACROPHAGE PROTEIN 2"/>
    <property type="match status" value="1"/>
</dbReference>
<keyword evidence="9" id="KW-1185">Reference proteome</keyword>
<feature type="transmembrane region" description="Helical" evidence="7">
    <location>
        <begin position="120"/>
        <end position="139"/>
    </location>
</feature>
<evidence type="ECO:0000256" key="3">
    <source>
        <dbReference type="ARBA" id="ARBA00022692"/>
    </source>
</evidence>
<dbReference type="GO" id="GO:0005384">
    <property type="term" value="F:manganese ion transmembrane transporter activity"/>
    <property type="evidence" value="ECO:0007669"/>
    <property type="project" value="TreeGrafter"/>
</dbReference>
<dbReference type="Pfam" id="PF01566">
    <property type="entry name" value="Nramp"/>
    <property type="match status" value="1"/>
</dbReference>
<feature type="transmembrane region" description="Helical" evidence="7">
    <location>
        <begin position="274"/>
        <end position="302"/>
    </location>
</feature>
<dbReference type="PRINTS" id="PR00447">
    <property type="entry name" value="NATRESASSCMP"/>
</dbReference>
<feature type="transmembrane region" description="Helical" evidence="7">
    <location>
        <begin position="228"/>
        <end position="254"/>
    </location>
</feature>
<evidence type="ECO:0000256" key="1">
    <source>
        <dbReference type="ARBA" id="ARBA00004141"/>
    </source>
</evidence>
<comment type="caution">
    <text evidence="8">The sequence shown here is derived from an EMBL/GenBank/DDBJ whole genome shotgun (WGS) entry which is preliminary data.</text>
</comment>
<keyword evidence="2" id="KW-0813">Transport</keyword>
<dbReference type="GO" id="GO:0015293">
    <property type="term" value="F:symporter activity"/>
    <property type="evidence" value="ECO:0007669"/>
    <property type="project" value="UniProtKB-KW"/>
</dbReference>
<dbReference type="GO" id="GO:0034755">
    <property type="term" value="P:iron ion transmembrane transport"/>
    <property type="evidence" value="ECO:0007669"/>
    <property type="project" value="TreeGrafter"/>
</dbReference>
<name>A0A918RRV9_9GAMM</name>
<dbReference type="PROSITE" id="PS51257">
    <property type="entry name" value="PROKAR_LIPOPROTEIN"/>
    <property type="match status" value="1"/>
</dbReference>
<keyword evidence="3 7" id="KW-0812">Transmembrane</keyword>
<dbReference type="InterPro" id="IPR001046">
    <property type="entry name" value="NRAMP_fam"/>
</dbReference>
<feature type="transmembrane region" description="Helical" evidence="7">
    <location>
        <begin position="375"/>
        <end position="398"/>
    </location>
</feature>
<keyword evidence="4" id="KW-0769">Symport</keyword>
<organism evidence="8 9">
    <name type="scientific">Arenicella chitinivorans</name>
    <dbReference type="NCBI Taxonomy" id="1329800"/>
    <lineage>
        <taxon>Bacteria</taxon>
        <taxon>Pseudomonadati</taxon>
        <taxon>Pseudomonadota</taxon>
        <taxon>Gammaproteobacteria</taxon>
        <taxon>Arenicellales</taxon>
        <taxon>Arenicellaceae</taxon>
        <taxon>Arenicella</taxon>
    </lineage>
</organism>
<dbReference type="GO" id="GO:0015086">
    <property type="term" value="F:cadmium ion transmembrane transporter activity"/>
    <property type="evidence" value="ECO:0007669"/>
    <property type="project" value="TreeGrafter"/>
</dbReference>
<dbReference type="AlphaFoldDB" id="A0A918RRV9"/>
<comment type="subcellular location">
    <subcellularLocation>
        <location evidence="1">Membrane</location>
        <topology evidence="1">Multi-pass membrane protein</topology>
    </subcellularLocation>
</comment>
<dbReference type="GO" id="GO:0005886">
    <property type="term" value="C:plasma membrane"/>
    <property type="evidence" value="ECO:0007669"/>
    <property type="project" value="TreeGrafter"/>
</dbReference>
<sequence length="404" mass="42077">MRLKLPTLGPGVMVTAAFIGPGTVTACTLAGANYGYALLWALLFATLACIVFQEMSTRLGTVTQQGLGEFLHNALRASPWKWPLIILLFIALFGGNSAYQAGNLAGAALGAGVITDSPSASNWIILGLAGAAASILLLGKYRLIERLLLSLVTLMSIAFLISFWATRPDFSALVFGLINPKIPDGSLLTVVALIGTTVVPYNLFLHAAASKARWHGVDDLPNARTDTIVSISLGGLVAILIVSTAAASMFAHAINVQSAADMAIQLEPLFGSAAKYMLGLGLLAAGLSSAITAPLATAFALTELSGQSSDVRSTLFRGLCCLVLLIGTVFALAGIKPIKLILLAQFANGLLLPIIAGFLLYALNQRTLLGVHRNGVISNLLGVIILLITIVLGARSILSVLGHI</sequence>
<keyword evidence="5 7" id="KW-1133">Transmembrane helix</keyword>
<proteinExistence type="predicted"/>
<dbReference type="NCBIfam" id="NF037982">
    <property type="entry name" value="Nramp_1"/>
    <property type="match status" value="1"/>
</dbReference>
<protein>
    <submittedName>
        <fullName evidence="8">Manganese transporter</fullName>
    </submittedName>
</protein>
<evidence type="ECO:0000256" key="5">
    <source>
        <dbReference type="ARBA" id="ARBA00022989"/>
    </source>
</evidence>
<reference evidence="8" key="1">
    <citation type="journal article" date="2014" name="Int. J. Syst. Evol. Microbiol.">
        <title>Complete genome sequence of Corynebacterium casei LMG S-19264T (=DSM 44701T), isolated from a smear-ripened cheese.</title>
        <authorList>
            <consortium name="US DOE Joint Genome Institute (JGI-PGF)"/>
            <person name="Walter F."/>
            <person name="Albersmeier A."/>
            <person name="Kalinowski J."/>
            <person name="Ruckert C."/>
        </authorList>
    </citation>
    <scope>NUCLEOTIDE SEQUENCE</scope>
    <source>
        <strain evidence="8">KCTC 12711</strain>
    </source>
</reference>
<dbReference type="EMBL" id="BMXA01000002">
    <property type="protein sequence ID" value="GHA06920.1"/>
    <property type="molecule type" value="Genomic_DNA"/>
</dbReference>
<evidence type="ECO:0000256" key="2">
    <source>
        <dbReference type="ARBA" id="ARBA00022448"/>
    </source>
</evidence>
<feature type="transmembrane region" description="Helical" evidence="7">
    <location>
        <begin position="36"/>
        <end position="52"/>
    </location>
</feature>
<evidence type="ECO:0000313" key="9">
    <source>
        <dbReference type="Proteomes" id="UP000614811"/>
    </source>
</evidence>
<reference evidence="8" key="2">
    <citation type="submission" date="2020-09" db="EMBL/GenBank/DDBJ databases">
        <authorList>
            <person name="Sun Q."/>
            <person name="Kim S."/>
        </authorList>
    </citation>
    <scope>NUCLEOTIDE SEQUENCE</scope>
    <source>
        <strain evidence="8">KCTC 12711</strain>
    </source>
</reference>
<feature type="transmembrane region" description="Helical" evidence="7">
    <location>
        <begin position="146"/>
        <end position="165"/>
    </location>
</feature>
<evidence type="ECO:0000256" key="7">
    <source>
        <dbReference type="SAM" id="Phobius"/>
    </source>
</evidence>
<feature type="transmembrane region" description="Helical" evidence="7">
    <location>
        <begin position="341"/>
        <end position="363"/>
    </location>
</feature>
<feature type="transmembrane region" description="Helical" evidence="7">
    <location>
        <begin position="185"/>
        <end position="207"/>
    </location>
</feature>
<accession>A0A918RRV9</accession>
<dbReference type="RefSeq" id="WP_189399599.1">
    <property type="nucleotide sequence ID" value="NZ_BMXA01000002.1"/>
</dbReference>
<evidence type="ECO:0000256" key="6">
    <source>
        <dbReference type="ARBA" id="ARBA00023136"/>
    </source>
</evidence>
<dbReference type="PANTHER" id="PTHR11706">
    <property type="entry name" value="SOLUTE CARRIER PROTEIN FAMILY 11 MEMBER"/>
    <property type="match status" value="1"/>
</dbReference>